<dbReference type="Gene3D" id="3.20.20.140">
    <property type="entry name" value="Metal-dependent hydrolases"/>
    <property type="match status" value="1"/>
</dbReference>
<evidence type="ECO:0000256" key="1">
    <source>
        <dbReference type="SAM" id="SignalP"/>
    </source>
</evidence>
<dbReference type="InterPro" id="IPR011059">
    <property type="entry name" value="Metal-dep_hydrolase_composite"/>
</dbReference>
<gene>
    <name evidence="3" type="ORF">GWC95_14240</name>
</gene>
<feature type="signal peptide" evidence="1">
    <location>
        <begin position="1"/>
        <end position="20"/>
    </location>
</feature>
<name>A0ABW9ZYF8_9BACT</name>
<feature type="chain" id="PRO_5045735271" evidence="1">
    <location>
        <begin position="21"/>
        <end position="428"/>
    </location>
</feature>
<keyword evidence="1" id="KW-0732">Signal</keyword>
<evidence type="ECO:0000313" key="4">
    <source>
        <dbReference type="Proteomes" id="UP000753802"/>
    </source>
</evidence>
<keyword evidence="4" id="KW-1185">Reference proteome</keyword>
<evidence type="ECO:0000313" key="3">
    <source>
        <dbReference type="EMBL" id="NCI51088.1"/>
    </source>
</evidence>
<dbReference type="Proteomes" id="UP000753802">
    <property type="component" value="Unassembled WGS sequence"/>
</dbReference>
<accession>A0ABW9ZYF8</accession>
<dbReference type="InterPro" id="IPR006680">
    <property type="entry name" value="Amidohydro-rel"/>
</dbReference>
<dbReference type="Pfam" id="PF01979">
    <property type="entry name" value="Amidohydro_1"/>
    <property type="match status" value="1"/>
</dbReference>
<dbReference type="InterPro" id="IPR051781">
    <property type="entry name" value="Metallo-dep_Hydrolase"/>
</dbReference>
<dbReference type="SUPFAM" id="SSF51338">
    <property type="entry name" value="Composite domain of metallo-dependent hydrolases"/>
    <property type="match status" value="1"/>
</dbReference>
<dbReference type="CDD" id="cd01299">
    <property type="entry name" value="Met_dep_hydrolase_A"/>
    <property type="match status" value="1"/>
</dbReference>
<protein>
    <submittedName>
        <fullName evidence="3">Amidohydrolase family protein</fullName>
    </submittedName>
</protein>
<feature type="domain" description="Amidohydrolase-related" evidence="2">
    <location>
        <begin position="77"/>
        <end position="420"/>
    </location>
</feature>
<reference evidence="3 4" key="1">
    <citation type="submission" date="2020-01" db="EMBL/GenBank/DDBJ databases">
        <title>Genome analysis.</title>
        <authorList>
            <person name="Wu S."/>
            <person name="Wang G."/>
        </authorList>
    </citation>
    <scope>NUCLEOTIDE SEQUENCE [LARGE SCALE GENOMIC DNA]</scope>
    <source>
        <strain evidence="3 4">SYL130</strain>
    </source>
</reference>
<dbReference type="InterPro" id="IPR057744">
    <property type="entry name" value="OTAase-like"/>
</dbReference>
<dbReference type="PANTHER" id="PTHR43135">
    <property type="entry name" value="ALPHA-D-RIBOSE 1-METHYLPHOSPHONATE 5-TRIPHOSPHATE DIPHOSPHATASE"/>
    <property type="match status" value="1"/>
</dbReference>
<dbReference type="EMBL" id="JAACJS010000015">
    <property type="protein sequence ID" value="NCI51088.1"/>
    <property type="molecule type" value="Genomic_DNA"/>
</dbReference>
<dbReference type="SUPFAM" id="SSF51556">
    <property type="entry name" value="Metallo-dependent hydrolases"/>
    <property type="match status" value="1"/>
</dbReference>
<comment type="caution">
    <text evidence="3">The sequence shown here is derived from an EMBL/GenBank/DDBJ whole genome shotgun (WGS) entry which is preliminary data.</text>
</comment>
<dbReference type="InterPro" id="IPR032466">
    <property type="entry name" value="Metal_Hydrolase"/>
</dbReference>
<proteinExistence type="predicted"/>
<organism evidence="3 4">
    <name type="scientific">Sediminibacterium roseum</name>
    <dbReference type="NCBI Taxonomy" id="1978412"/>
    <lineage>
        <taxon>Bacteria</taxon>
        <taxon>Pseudomonadati</taxon>
        <taxon>Bacteroidota</taxon>
        <taxon>Chitinophagia</taxon>
        <taxon>Chitinophagales</taxon>
        <taxon>Chitinophagaceae</taxon>
        <taxon>Sediminibacterium</taxon>
    </lineage>
</organism>
<evidence type="ECO:0000259" key="2">
    <source>
        <dbReference type="Pfam" id="PF01979"/>
    </source>
</evidence>
<sequence>MRKHTLLLALTVLVASLLSAQTNDTTYLLRPDRVFDGETMHTNWVVLVKKNTIIAAGEANTVKPEGIYKTIDLKGTTLLPGLIEGHSHLFLHPYNETKWDEQVMNESRAERTARAVVHAEKTLRAGFTTVRDLGTEGADYDDVGLKAAIEKGIVPGPRMIIATRAIVATGSYGPKTKNTANILVKGAAEADGTDGLTRETRTQIGNGADLVKVYADYRWGLNKDVSEPTFTLEELKTVVNVAASTGRKVVAHAVTEEGMRRAILAGVSTIEHGDNATAEIFDLMLKHKVAYCATLSATEATSEYNTPWRKGNFPEPPRIVTKKKSFALALQKGVTICFGGDVGVYPHGDNAREMEAMVAYGMKPIDVLKSATSVNADVFGYAERIGRIRKGWFADLVAVEGDPSKNITDIRKTVLIMKDGVVFLNSIR</sequence>
<dbReference type="PANTHER" id="PTHR43135:SF3">
    <property type="entry name" value="ALPHA-D-RIBOSE 1-METHYLPHOSPHONATE 5-TRIPHOSPHATE DIPHOSPHATASE"/>
    <property type="match status" value="1"/>
</dbReference>
<dbReference type="Gene3D" id="2.30.40.10">
    <property type="entry name" value="Urease, subunit C, domain 1"/>
    <property type="match status" value="1"/>
</dbReference>